<gene>
    <name evidence="1" type="ORF">COY90_01655</name>
</gene>
<organism evidence="1 2">
    <name type="scientific">Candidatus Roizmanbacteria bacterium CG_4_10_14_0_8_um_filter_39_9</name>
    <dbReference type="NCBI Taxonomy" id="1974829"/>
    <lineage>
        <taxon>Bacteria</taxon>
        <taxon>Candidatus Roizmaniibacteriota</taxon>
    </lineage>
</organism>
<evidence type="ECO:0000313" key="2">
    <source>
        <dbReference type="Proteomes" id="UP000230108"/>
    </source>
</evidence>
<dbReference type="EMBL" id="PFLF01000042">
    <property type="protein sequence ID" value="PIY69217.1"/>
    <property type="molecule type" value="Genomic_DNA"/>
</dbReference>
<dbReference type="AlphaFoldDB" id="A0A2M7QE75"/>
<comment type="caution">
    <text evidence="1">The sequence shown here is derived from an EMBL/GenBank/DDBJ whole genome shotgun (WGS) entry which is preliminary data.</text>
</comment>
<proteinExistence type="predicted"/>
<reference evidence="2" key="1">
    <citation type="submission" date="2017-09" db="EMBL/GenBank/DDBJ databases">
        <title>Depth-based differentiation of microbial function through sediment-hosted aquifers and enrichment of novel symbionts in the deep terrestrial subsurface.</title>
        <authorList>
            <person name="Probst A.J."/>
            <person name="Ladd B."/>
            <person name="Jarett J.K."/>
            <person name="Geller-Mcgrath D.E."/>
            <person name="Sieber C.M.K."/>
            <person name="Emerson J.B."/>
            <person name="Anantharaman K."/>
            <person name="Thomas B.C."/>
            <person name="Malmstrom R."/>
            <person name="Stieglmeier M."/>
            <person name="Klingl A."/>
            <person name="Woyke T."/>
            <person name="Ryan C.M."/>
            <person name="Banfield J.F."/>
        </authorList>
    </citation>
    <scope>NUCLEOTIDE SEQUENCE [LARGE SCALE GENOMIC DNA]</scope>
</reference>
<name>A0A2M7QE75_9BACT</name>
<accession>A0A2M7QE75</accession>
<sequence length="76" mass="8644">MLTKKDLSTLKTMFRNTETGIITKVGEMIQKNTDELVELINTGFNAQDVGFSKIDKILVNHEKRIGILEEKSFKSN</sequence>
<evidence type="ECO:0000313" key="1">
    <source>
        <dbReference type="EMBL" id="PIY69217.1"/>
    </source>
</evidence>
<protein>
    <submittedName>
        <fullName evidence="1">Uncharacterized protein</fullName>
    </submittedName>
</protein>
<dbReference type="Proteomes" id="UP000230108">
    <property type="component" value="Unassembled WGS sequence"/>
</dbReference>